<gene>
    <name evidence="2" type="ORF">BpHYR1_002601</name>
</gene>
<keyword evidence="1" id="KW-0472">Membrane</keyword>
<comment type="caution">
    <text evidence="2">The sequence shown here is derived from an EMBL/GenBank/DDBJ whole genome shotgun (WGS) entry which is preliminary data.</text>
</comment>
<dbReference type="AlphaFoldDB" id="A0A3M7PSA9"/>
<keyword evidence="1" id="KW-1133">Transmembrane helix</keyword>
<dbReference type="Proteomes" id="UP000276133">
    <property type="component" value="Unassembled WGS sequence"/>
</dbReference>
<organism evidence="2 3">
    <name type="scientific">Brachionus plicatilis</name>
    <name type="common">Marine rotifer</name>
    <name type="synonym">Brachionus muelleri</name>
    <dbReference type="NCBI Taxonomy" id="10195"/>
    <lineage>
        <taxon>Eukaryota</taxon>
        <taxon>Metazoa</taxon>
        <taxon>Spiralia</taxon>
        <taxon>Gnathifera</taxon>
        <taxon>Rotifera</taxon>
        <taxon>Eurotatoria</taxon>
        <taxon>Monogononta</taxon>
        <taxon>Pseudotrocha</taxon>
        <taxon>Ploima</taxon>
        <taxon>Brachionidae</taxon>
        <taxon>Brachionus</taxon>
    </lineage>
</organism>
<keyword evidence="3" id="KW-1185">Reference proteome</keyword>
<accession>A0A3M7PSA9</accession>
<protein>
    <submittedName>
        <fullName evidence="2">Uncharacterized protein</fullName>
    </submittedName>
</protein>
<sequence>MRKIILRKKGRIFVQFLFVDKNLEFLIVNLNLSKTFGMEKFYTIPKTSLSIPDLELLINTVLTLLIHTIITFVCMNPVY</sequence>
<evidence type="ECO:0000313" key="2">
    <source>
        <dbReference type="EMBL" id="RNA01920.1"/>
    </source>
</evidence>
<name>A0A3M7PSA9_BRAPC</name>
<proteinExistence type="predicted"/>
<keyword evidence="1" id="KW-0812">Transmembrane</keyword>
<dbReference type="EMBL" id="REGN01009115">
    <property type="protein sequence ID" value="RNA01920.1"/>
    <property type="molecule type" value="Genomic_DNA"/>
</dbReference>
<feature type="transmembrane region" description="Helical" evidence="1">
    <location>
        <begin position="56"/>
        <end position="75"/>
    </location>
</feature>
<evidence type="ECO:0000313" key="3">
    <source>
        <dbReference type="Proteomes" id="UP000276133"/>
    </source>
</evidence>
<evidence type="ECO:0000256" key="1">
    <source>
        <dbReference type="SAM" id="Phobius"/>
    </source>
</evidence>
<reference evidence="2 3" key="1">
    <citation type="journal article" date="2018" name="Sci. Rep.">
        <title>Genomic signatures of local adaptation to the degree of environmental predictability in rotifers.</title>
        <authorList>
            <person name="Franch-Gras L."/>
            <person name="Hahn C."/>
            <person name="Garcia-Roger E.M."/>
            <person name="Carmona M.J."/>
            <person name="Serra M."/>
            <person name="Gomez A."/>
        </authorList>
    </citation>
    <scope>NUCLEOTIDE SEQUENCE [LARGE SCALE GENOMIC DNA]</scope>
    <source>
        <strain evidence="2">HYR1</strain>
    </source>
</reference>